<sequence>MNVTVDHRVKRFLDKLNKKERAKAFGYIEFFEDYGFTLDQRYLKKVKNHIWELRPGRIRLFVFVRSTSQIVIHAFIKKSQKIKKEDLVVIEQRGKEYL</sequence>
<evidence type="ECO:0000313" key="2">
    <source>
        <dbReference type="Proteomes" id="UP000178759"/>
    </source>
</evidence>
<evidence type="ECO:0000313" key="1">
    <source>
        <dbReference type="EMBL" id="OGG24348.1"/>
    </source>
</evidence>
<dbReference type="Proteomes" id="UP000178759">
    <property type="component" value="Unassembled WGS sequence"/>
</dbReference>
<gene>
    <name evidence="1" type="ORF">A3A79_04150</name>
</gene>
<proteinExistence type="predicted"/>
<protein>
    <recommendedName>
        <fullName evidence="3">Addiction module toxin RelE</fullName>
    </recommendedName>
</protein>
<dbReference type="InterPro" id="IPR035093">
    <property type="entry name" value="RelE/ParE_toxin_dom_sf"/>
</dbReference>
<name>A0A1F6AHY6_9BACT</name>
<dbReference type="AlphaFoldDB" id="A0A1F6AHY6"/>
<dbReference type="STRING" id="1798392.A3A79_04150"/>
<dbReference type="EMBL" id="MFJV01000001">
    <property type="protein sequence ID" value="OGG24348.1"/>
    <property type="molecule type" value="Genomic_DNA"/>
</dbReference>
<accession>A0A1F6AHY6</accession>
<dbReference type="SUPFAM" id="SSF143011">
    <property type="entry name" value="RelE-like"/>
    <property type="match status" value="1"/>
</dbReference>
<organism evidence="1 2">
    <name type="scientific">Candidatus Gottesmanbacteria bacterium RIFCSPLOWO2_01_FULL_43_11b</name>
    <dbReference type="NCBI Taxonomy" id="1798392"/>
    <lineage>
        <taxon>Bacteria</taxon>
        <taxon>Candidatus Gottesmaniibacteriota</taxon>
    </lineage>
</organism>
<comment type="caution">
    <text evidence="1">The sequence shown here is derived from an EMBL/GenBank/DDBJ whole genome shotgun (WGS) entry which is preliminary data.</text>
</comment>
<dbReference type="Pfam" id="PF05973">
    <property type="entry name" value="Gp49"/>
    <property type="match status" value="1"/>
</dbReference>
<evidence type="ECO:0008006" key="3">
    <source>
        <dbReference type="Google" id="ProtNLM"/>
    </source>
</evidence>
<reference evidence="1 2" key="1">
    <citation type="journal article" date="2016" name="Nat. Commun.">
        <title>Thousands of microbial genomes shed light on interconnected biogeochemical processes in an aquifer system.</title>
        <authorList>
            <person name="Anantharaman K."/>
            <person name="Brown C.T."/>
            <person name="Hug L.A."/>
            <person name="Sharon I."/>
            <person name="Castelle C.J."/>
            <person name="Probst A.J."/>
            <person name="Thomas B.C."/>
            <person name="Singh A."/>
            <person name="Wilkins M.J."/>
            <person name="Karaoz U."/>
            <person name="Brodie E.L."/>
            <person name="Williams K.H."/>
            <person name="Hubbard S.S."/>
            <person name="Banfield J.F."/>
        </authorList>
    </citation>
    <scope>NUCLEOTIDE SEQUENCE [LARGE SCALE GENOMIC DNA]</scope>
</reference>
<dbReference type="InterPro" id="IPR009241">
    <property type="entry name" value="HigB-like"/>
</dbReference>